<feature type="domain" description="DUF2510" evidence="3">
    <location>
        <begin position="7"/>
        <end position="39"/>
    </location>
</feature>
<feature type="region of interest" description="Disordered" evidence="1">
    <location>
        <begin position="28"/>
        <end position="58"/>
    </location>
</feature>
<protein>
    <recommendedName>
        <fullName evidence="3">DUF2510 domain-containing protein</fullName>
    </recommendedName>
</protein>
<feature type="transmembrane region" description="Helical" evidence="2">
    <location>
        <begin position="66"/>
        <end position="85"/>
    </location>
</feature>
<dbReference type="eggNOG" id="ENOG5031XYH">
    <property type="taxonomic scope" value="Bacteria"/>
</dbReference>
<gene>
    <name evidence="4" type="ordered locus">MLP_06300</name>
</gene>
<keyword evidence="2" id="KW-0472">Membrane</keyword>
<name>F5XKV6_MICPN</name>
<reference evidence="4 5" key="1">
    <citation type="submission" date="2011-05" db="EMBL/GenBank/DDBJ databases">
        <title>Whole genome sequence of Microlunatus phosphovorus NM-1.</title>
        <authorList>
            <person name="Hosoyama A."/>
            <person name="Sasaki K."/>
            <person name="Harada T."/>
            <person name="Igarashi R."/>
            <person name="Kawakoshi A."/>
            <person name="Sasagawa M."/>
            <person name="Fukada J."/>
            <person name="Nakamura S."/>
            <person name="Katano Y."/>
            <person name="Hanada S."/>
            <person name="Kamagata Y."/>
            <person name="Nakamura N."/>
            <person name="Yamazaki S."/>
            <person name="Fujita N."/>
        </authorList>
    </citation>
    <scope>NUCLEOTIDE SEQUENCE [LARGE SCALE GENOMIC DNA]</scope>
    <source>
        <strain evidence="5">ATCC 700054 / DSM 10555 / JCM 9379 / NBRC 101784 / NCIMB 13414 / VKM Ac-1990 / NM-1</strain>
    </source>
</reference>
<keyword evidence="2" id="KW-0812">Transmembrane</keyword>
<dbReference type="Proteomes" id="UP000007947">
    <property type="component" value="Chromosome"/>
</dbReference>
<evidence type="ECO:0000313" key="4">
    <source>
        <dbReference type="EMBL" id="BAK33644.1"/>
    </source>
</evidence>
<dbReference type="AlphaFoldDB" id="F5XKV6"/>
<organism evidence="4 5">
    <name type="scientific">Microlunatus phosphovorus (strain ATCC 700054 / DSM 10555 / JCM 9379 / NBRC 101784 / NCIMB 13414 / VKM Ac-1990 / NM-1)</name>
    <dbReference type="NCBI Taxonomy" id="1032480"/>
    <lineage>
        <taxon>Bacteria</taxon>
        <taxon>Bacillati</taxon>
        <taxon>Actinomycetota</taxon>
        <taxon>Actinomycetes</taxon>
        <taxon>Propionibacteriales</taxon>
        <taxon>Propionibacteriaceae</taxon>
        <taxon>Microlunatus</taxon>
    </lineage>
</organism>
<dbReference type="EMBL" id="AP012204">
    <property type="protein sequence ID" value="BAK33644.1"/>
    <property type="molecule type" value="Genomic_DNA"/>
</dbReference>
<evidence type="ECO:0000259" key="3">
    <source>
        <dbReference type="Pfam" id="PF10708"/>
    </source>
</evidence>
<feature type="region of interest" description="Disordered" evidence="1">
    <location>
        <begin position="94"/>
        <end position="137"/>
    </location>
</feature>
<evidence type="ECO:0000313" key="5">
    <source>
        <dbReference type="Proteomes" id="UP000007947"/>
    </source>
</evidence>
<dbReference type="Pfam" id="PF10708">
    <property type="entry name" value="DUF2510"/>
    <property type="match status" value="1"/>
</dbReference>
<evidence type="ECO:0000256" key="1">
    <source>
        <dbReference type="SAM" id="MobiDB-lite"/>
    </source>
</evidence>
<keyword evidence="2" id="KW-1133">Transmembrane helix</keyword>
<accession>F5XKV6</accession>
<sequence>MLPVSAAGWYPDPGGVPGRYRYWDGSTWTNQVTSQPTGPGTNQPNPSGTGDSGIPATPKAGSGRRWLVALIAAAIALVVIIVLAVRGLDGVISGVPGVPGGQPSDNVCPRPEADSSPTPQPNDGRVHSGPLSYPKLPAPWGEPTVADDVPFGRDVQQQFVQTERTSKLNWGAAVMVGELLAGDGFFAPKDGAEIVLRCVTGTFYGDAEVTRHDTKSQAMKIDGHDAWIMESDLSFAIPELEATNELLTVVIIDLGNGTAGLFASSVPGNAPQYNEPARRAMQSLRVN</sequence>
<dbReference type="KEGG" id="mph:MLP_06300"/>
<evidence type="ECO:0000256" key="2">
    <source>
        <dbReference type="SAM" id="Phobius"/>
    </source>
</evidence>
<dbReference type="InterPro" id="IPR018929">
    <property type="entry name" value="DUF2510"/>
</dbReference>
<proteinExistence type="predicted"/>
<dbReference type="STRING" id="1032480.MLP_06300"/>
<feature type="compositionally biased region" description="Polar residues" evidence="1">
    <location>
        <begin position="28"/>
        <end position="49"/>
    </location>
</feature>
<dbReference type="HOGENOM" id="CLU_084451_0_0_11"/>
<keyword evidence="5" id="KW-1185">Reference proteome</keyword>